<protein>
    <submittedName>
        <fullName evidence="1">Uncharacterized protein</fullName>
    </submittedName>
</protein>
<dbReference type="Proteomes" id="UP000673975">
    <property type="component" value="Unassembled WGS sequence"/>
</dbReference>
<dbReference type="RefSeq" id="WP_210512975.1">
    <property type="nucleotide sequence ID" value="NZ_JAFIDN010000011.1"/>
</dbReference>
<proteinExistence type="predicted"/>
<organism evidence="1 2">
    <name type="scientific">Natronogracilivirga saccharolytica</name>
    <dbReference type="NCBI Taxonomy" id="2812953"/>
    <lineage>
        <taxon>Bacteria</taxon>
        <taxon>Pseudomonadati</taxon>
        <taxon>Balneolota</taxon>
        <taxon>Balneolia</taxon>
        <taxon>Balneolales</taxon>
        <taxon>Cyclonatronaceae</taxon>
        <taxon>Natronogracilivirga</taxon>
    </lineage>
</organism>
<evidence type="ECO:0000313" key="2">
    <source>
        <dbReference type="Proteomes" id="UP000673975"/>
    </source>
</evidence>
<sequence length="47" mass="5340">MAIPVFSTGVSSRFNILGAIVLEFYVAYPFQRPERGTHFGFQFTPGW</sequence>
<name>A0A8J7RNZ6_9BACT</name>
<dbReference type="AlphaFoldDB" id="A0A8J7RNZ6"/>
<reference evidence="1" key="1">
    <citation type="submission" date="2021-02" db="EMBL/GenBank/DDBJ databases">
        <title>Natronogracilivirga saccharolytica gen. nov. sp. nov. a new anaerobic, haloalkiliphilic carbohydrate-fermenting bacterium from soda lake and proposing of Cyclonatronumiaceae fam. nov. in the phylum Balneolaeota.</title>
        <authorList>
            <person name="Zhilina T.N."/>
            <person name="Sorokin D.Y."/>
            <person name="Zavarzina D.G."/>
            <person name="Toshchakov S.V."/>
            <person name="Kublanov I.V."/>
        </authorList>
    </citation>
    <scope>NUCLEOTIDE SEQUENCE</scope>
    <source>
        <strain evidence="1">Z-1702</strain>
    </source>
</reference>
<dbReference type="EMBL" id="JAFIDN010000011">
    <property type="protein sequence ID" value="MBP3193518.1"/>
    <property type="molecule type" value="Genomic_DNA"/>
</dbReference>
<gene>
    <name evidence="1" type="ORF">NATSA_12655</name>
</gene>
<accession>A0A8J7RNZ6</accession>
<comment type="caution">
    <text evidence="1">The sequence shown here is derived from an EMBL/GenBank/DDBJ whole genome shotgun (WGS) entry which is preliminary data.</text>
</comment>
<keyword evidence="2" id="KW-1185">Reference proteome</keyword>
<evidence type="ECO:0000313" key="1">
    <source>
        <dbReference type="EMBL" id="MBP3193518.1"/>
    </source>
</evidence>